<keyword evidence="2 4" id="KW-0863">Zinc-finger</keyword>
<feature type="compositionally biased region" description="Low complexity" evidence="5">
    <location>
        <begin position="81"/>
        <end position="106"/>
    </location>
</feature>
<comment type="caution">
    <text evidence="7">The sequence shown here is derived from an EMBL/GenBank/DDBJ whole genome shotgun (WGS) entry which is preliminary data.</text>
</comment>
<dbReference type="PANTHER" id="PTHR45931">
    <property type="entry name" value="SI:CH211-59O9.10"/>
    <property type="match status" value="1"/>
</dbReference>
<dbReference type="InterPro" id="IPR001841">
    <property type="entry name" value="Znf_RING"/>
</dbReference>
<feature type="region of interest" description="Disordered" evidence="5">
    <location>
        <begin position="57"/>
        <end position="109"/>
    </location>
</feature>
<dbReference type="EMBL" id="CAJNNW010009132">
    <property type="protein sequence ID" value="CAE8650719.1"/>
    <property type="molecule type" value="Genomic_DNA"/>
</dbReference>
<dbReference type="Gene3D" id="3.30.40.10">
    <property type="entry name" value="Zinc/RING finger domain, C3HC4 (zinc finger)"/>
    <property type="match status" value="1"/>
</dbReference>
<evidence type="ECO:0000256" key="4">
    <source>
        <dbReference type="PROSITE-ProRule" id="PRU00175"/>
    </source>
</evidence>
<dbReference type="InterPro" id="IPR051834">
    <property type="entry name" value="RING_finger_E3_ligase"/>
</dbReference>
<proteinExistence type="predicted"/>
<sequence length="176" mass="18950">MTAAATPMDHFVKEDPKIDGHAGVCLPAAGLRKLPPPMLPHGSVCRNAERRGEDAAGATFRSLRDLSPPPAPRSHRHRSCSSDSSCSSRCSSASSTGGSHSPSGASRRLERQTVTAPFWPSGDCAQTSCSVCIESFAEGDYLRTLPCMHRYHVQCVDNWFAASSSYTCPMCKYQIS</sequence>
<dbReference type="GO" id="GO:0008270">
    <property type="term" value="F:zinc ion binding"/>
    <property type="evidence" value="ECO:0007669"/>
    <property type="project" value="UniProtKB-KW"/>
</dbReference>
<evidence type="ECO:0000256" key="3">
    <source>
        <dbReference type="ARBA" id="ARBA00022833"/>
    </source>
</evidence>
<name>A0A813IHZ1_POLGL</name>
<dbReference type="PANTHER" id="PTHR45931:SF3">
    <property type="entry name" value="RING ZINC FINGER-CONTAINING PROTEIN"/>
    <property type="match status" value="1"/>
</dbReference>
<dbReference type="Proteomes" id="UP000626109">
    <property type="component" value="Unassembled WGS sequence"/>
</dbReference>
<evidence type="ECO:0000259" key="6">
    <source>
        <dbReference type="PROSITE" id="PS50089"/>
    </source>
</evidence>
<keyword evidence="1" id="KW-0479">Metal-binding</keyword>
<dbReference type="SUPFAM" id="SSF57850">
    <property type="entry name" value="RING/U-box"/>
    <property type="match status" value="1"/>
</dbReference>
<reference evidence="7" key="1">
    <citation type="submission" date="2021-02" db="EMBL/GenBank/DDBJ databases">
        <authorList>
            <person name="Dougan E. K."/>
            <person name="Rhodes N."/>
            <person name="Thang M."/>
            <person name="Chan C."/>
        </authorList>
    </citation>
    <scope>NUCLEOTIDE SEQUENCE</scope>
</reference>
<dbReference type="SMART" id="SM00184">
    <property type="entry name" value="RING"/>
    <property type="match status" value="1"/>
</dbReference>
<dbReference type="Pfam" id="PF13639">
    <property type="entry name" value="zf-RING_2"/>
    <property type="match status" value="1"/>
</dbReference>
<evidence type="ECO:0000256" key="2">
    <source>
        <dbReference type="ARBA" id="ARBA00022771"/>
    </source>
</evidence>
<dbReference type="GO" id="GO:0061630">
    <property type="term" value="F:ubiquitin protein ligase activity"/>
    <property type="evidence" value="ECO:0007669"/>
    <property type="project" value="TreeGrafter"/>
</dbReference>
<evidence type="ECO:0000313" key="8">
    <source>
        <dbReference type="Proteomes" id="UP000626109"/>
    </source>
</evidence>
<keyword evidence="3" id="KW-0862">Zinc</keyword>
<evidence type="ECO:0000256" key="1">
    <source>
        <dbReference type="ARBA" id="ARBA00022723"/>
    </source>
</evidence>
<dbReference type="AlphaFoldDB" id="A0A813IHZ1"/>
<dbReference type="InterPro" id="IPR013083">
    <property type="entry name" value="Znf_RING/FYVE/PHD"/>
</dbReference>
<accession>A0A813IHZ1</accession>
<evidence type="ECO:0000256" key="5">
    <source>
        <dbReference type="SAM" id="MobiDB-lite"/>
    </source>
</evidence>
<protein>
    <recommendedName>
        <fullName evidence="6">RING-type domain-containing protein</fullName>
    </recommendedName>
</protein>
<dbReference type="PROSITE" id="PS50089">
    <property type="entry name" value="ZF_RING_2"/>
    <property type="match status" value="1"/>
</dbReference>
<dbReference type="GO" id="GO:0005634">
    <property type="term" value="C:nucleus"/>
    <property type="evidence" value="ECO:0007669"/>
    <property type="project" value="TreeGrafter"/>
</dbReference>
<dbReference type="GO" id="GO:0006511">
    <property type="term" value="P:ubiquitin-dependent protein catabolic process"/>
    <property type="evidence" value="ECO:0007669"/>
    <property type="project" value="TreeGrafter"/>
</dbReference>
<organism evidence="7 8">
    <name type="scientific">Polarella glacialis</name>
    <name type="common">Dinoflagellate</name>
    <dbReference type="NCBI Taxonomy" id="89957"/>
    <lineage>
        <taxon>Eukaryota</taxon>
        <taxon>Sar</taxon>
        <taxon>Alveolata</taxon>
        <taxon>Dinophyceae</taxon>
        <taxon>Suessiales</taxon>
        <taxon>Suessiaceae</taxon>
        <taxon>Polarella</taxon>
    </lineage>
</organism>
<evidence type="ECO:0000313" key="7">
    <source>
        <dbReference type="EMBL" id="CAE8650719.1"/>
    </source>
</evidence>
<gene>
    <name evidence="7" type="ORF">PGLA2088_LOCUS8511</name>
</gene>
<feature type="domain" description="RING-type" evidence="6">
    <location>
        <begin position="129"/>
        <end position="172"/>
    </location>
</feature>